<dbReference type="STRING" id="6290.A0A0N4X4L2"/>
<reference evidence="5" key="1">
    <citation type="submission" date="2017-02" db="UniProtKB">
        <authorList>
            <consortium name="WormBaseParasite"/>
        </authorList>
    </citation>
    <scope>IDENTIFICATION</scope>
</reference>
<evidence type="ECO:0000313" key="3">
    <source>
        <dbReference type="EMBL" id="VDO76332.1"/>
    </source>
</evidence>
<dbReference type="Proteomes" id="UP000268014">
    <property type="component" value="Unassembled WGS sequence"/>
</dbReference>
<dbReference type="WBParaSite" id="HPLM_0001930401-mRNA-1">
    <property type="protein sequence ID" value="HPLM_0001930401-mRNA-1"/>
    <property type="gene ID" value="HPLM_0001930401"/>
</dbReference>
<keyword evidence="4" id="KW-1185">Reference proteome</keyword>
<accession>A0A0N4X4L2</accession>
<name>A0A0N4X4L2_HAEPC</name>
<feature type="region of interest" description="Disordered" evidence="1">
    <location>
        <begin position="299"/>
        <end position="332"/>
    </location>
</feature>
<organism evidence="5">
    <name type="scientific">Haemonchus placei</name>
    <name type="common">Barber's pole worm</name>
    <dbReference type="NCBI Taxonomy" id="6290"/>
    <lineage>
        <taxon>Eukaryota</taxon>
        <taxon>Metazoa</taxon>
        <taxon>Ecdysozoa</taxon>
        <taxon>Nematoda</taxon>
        <taxon>Chromadorea</taxon>
        <taxon>Rhabditida</taxon>
        <taxon>Rhabditina</taxon>
        <taxon>Rhabditomorpha</taxon>
        <taxon>Strongyloidea</taxon>
        <taxon>Trichostrongylidae</taxon>
        <taxon>Haemonchus</taxon>
    </lineage>
</organism>
<sequence>MHVAVSPGDALIVHTRCDNGFLLLFQFFESYANGGQRVVRVPAHPTECSKEAKVDSYIVYMMLSIIDWKQVFNEHEVALPVFYEVLSNGFNVQSVILIITSFFVVAFLLLICCVVCCSVGVQWKNNFKSKRRHSDSSYRIFNKQKRKSRFSRDPESVYTVAGADRQSLLRTDSERNPTGFPRNFYLSNALPNLYGDVAHHVRSDNSITPHSLYVTSIVLMDGAKTEPRQSLHSGSSQKILIPYGPDRFFDSSPQMSPSQGLIGFKGPDSYFQSDTASTLADTISAGLDFTKMARELVLQPPTDSSHPGSRLPRSSYVSADLPKMQMQTFKPS</sequence>
<proteinExistence type="predicted"/>
<keyword evidence="2" id="KW-0812">Transmembrane</keyword>
<dbReference type="EMBL" id="UZAF01021199">
    <property type="protein sequence ID" value="VDO76332.1"/>
    <property type="molecule type" value="Genomic_DNA"/>
</dbReference>
<evidence type="ECO:0000313" key="4">
    <source>
        <dbReference type="Proteomes" id="UP000268014"/>
    </source>
</evidence>
<protein>
    <submittedName>
        <fullName evidence="5">TMEM132D_N domain-containing protein</fullName>
    </submittedName>
</protein>
<keyword evidence="2" id="KW-1133">Transmembrane helix</keyword>
<reference evidence="3 4" key="2">
    <citation type="submission" date="2018-11" db="EMBL/GenBank/DDBJ databases">
        <authorList>
            <consortium name="Pathogen Informatics"/>
        </authorList>
    </citation>
    <scope>NUCLEOTIDE SEQUENCE [LARGE SCALE GENOMIC DNA]</scope>
    <source>
        <strain evidence="3 4">MHpl1</strain>
    </source>
</reference>
<evidence type="ECO:0000256" key="2">
    <source>
        <dbReference type="SAM" id="Phobius"/>
    </source>
</evidence>
<dbReference type="AlphaFoldDB" id="A0A0N4X4L2"/>
<gene>
    <name evidence="3" type="ORF">HPLM_LOCUS19296</name>
</gene>
<evidence type="ECO:0000256" key="1">
    <source>
        <dbReference type="SAM" id="MobiDB-lite"/>
    </source>
</evidence>
<keyword evidence="2" id="KW-0472">Membrane</keyword>
<feature type="transmembrane region" description="Helical" evidence="2">
    <location>
        <begin position="95"/>
        <end position="121"/>
    </location>
</feature>
<evidence type="ECO:0000313" key="5">
    <source>
        <dbReference type="WBParaSite" id="HPLM_0001930401-mRNA-1"/>
    </source>
</evidence>